<proteinExistence type="predicted"/>
<sequence>MPRRKVEEMPEEFETYEDAAEFWDTHDSTEYDDVLEEVAIEVDIQKRHYLIEMDADSSKVLHENARKQGIPDNVFASELLQKQLVAMGTL</sequence>
<dbReference type="EMBL" id="MT630658">
    <property type="protein sequence ID" value="QNO41707.1"/>
    <property type="molecule type" value="Genomic_DNA"/>
</dbReference>
<evidence type="ECO:0008006" key="2">
    <source>
        <dbReference type="Google" id="ProtNLM"/>
    </source>
</evidence>
<reference evidence="1" key="1">
    <citation type="submission" date="2020-06" db="EMBL/GenBank/DDBJ databases">
        <title>Unique genomic features of the anaerobic methanotrophic archaea.</title>
        <authorList>
            <person name="Chadwick G.L."/>
            <person name="Skennerton C.T."/>
            <person name="Laso-Perez R."/>
            <person name="Leu A.O."/>
            <person name="Speth D.R."/>
            <person name="Yu H."/>
            <person name="Morgan-Lang C."/>
            <person name="Hatzenpichler R."/>
            <person name="Goudeau D."/>
            <person name="Malmstrom R."/>
            <person name="Brazelton W.J."/>
            <person name="Woyke T."/>
            <person name="Hallam S.J."/>
            <person name="Tyson G.W."/>
            <person name="Wegener G."/>
            <person name="Boetius A."/>
            <person name="Orphan V."/>
        </authorList>
    </citation>
    <scope>NUCLEOTIDE SEQUENCE</scope>
</reference>
<dbReference type="Pfam" id="PF12441">
    <property type="entry name" value="CopG_antitoxin"/>
    <property type="match status" value="1"/>
</dbReference>
<dbReference type="AlphaFoldDB" id="A0A7G9Y123"/>
<accession>A0A7G9Y123</accession>
<gene>
    <name evidence="1" type="ORF">NEBFCOPL_00008</name>
</gene>
<dbReference type="InterPro" id="IPR022148">
    <property type="entry name" value="CopG_antitoxin"/>
</dbReference>
<evidence type="ECO:0000313" key="1">
    <source>
        <dbReference type="EMBL" id="QNO41707.1"/>
    </source>
</evidence>
<organism evidence="1">
    <name type="scientific">Candidatus Methanogaster sp. ANME-2c ERB4</name>
    <dbReference type="NCBI Taxonomy" id="2759911"/>
    <lineage>
        <taxon>Archaea</taxon>
        <taxon>Methanobacteriati</taxon>
        <taxon>Methanobacteriota</taxon>
        <taxon>Stenosarchaea group</taxon>
        <taxon>Methanomicrobia</taxon>
        <taxon>Methanosarcinales</taxon>
        <taxon>ANME-2 cluster</taxon>
        <taxon>Candidatus Methanogasteraceae</taxon>
        <taxon>Candidatus Methanogaster</taxon>
    </lineage>
</organism>
<name>A0A7G9Y123_9EURY</name>
<protein>
    <recommendedName>
        <fullName evidence="2">CopG antitoxin of type II toxin-antitoxin system</fullName>
    </recommendedName>
</protein>